<reference evidence="4" key="1">
    <citation type="journal article" date="2020" name="Stud. Mycol.">
        <title>101 Dothideomycetes genomes: a test case for predicting lifestyles and emergence of pathogens.</title>
        <authorList>
            <person name="Haridas S."/>
            <person name="Albert R."/>
            <person name="Binder M."/>
            <person name="Bloem J."/>
            <person name="Labutti K."/>
            <person name="Salamov A."/>
            <person name="Andreopoulos B."/>
            <person name="Baker S."/>
            <person name="Barry K."/>
            <person name="Bills G."/>
            <person name="Bluhm B."/>
            <person name="Cannon C."/>
            <person name="Castanera R."/>
            <person name="Culley D."/>
            <person name="Daum C."/>
            <person name="Ezra D."/>
            <person name="Gonzalez J."/>
            <person name="Henrissat B."/>
            <person name="Kuo A."/>
            <person name="Liang C."/>
            <person name="Lipzen A."/>
            <person name="Lutzoni F."/>
            <person name="Magnuson J."/>
            <person name="Mondo S."/>
            <person name="Nolan M."/>
            <person name="Ohm R."/>
            <person name="Pangilinan J."/>
            <person name="Park H.-J."/>
            <person name="Ramirez L."/>
            <person name="Alfaro M."/>
            <person name="Sun H."/>
            <person name="Tritt A."/>
            <person name="Yoshinaga Y."/>
            <person name="Zwiers L.-H."/>
            <person name="Turgeon B."/>
            <person name="Goodwin S."/>
            <person name="Spatafora J."/>
            <person name="Crous P."/>
            <person name="Grigoriev I."/>
        </authorList>
    </citation>
    <scope>NUCLEOTIDE SEQUENCE</scope>
    <source>
        <strain evidence="4">ATCC 36951</strain>
    </source>
</reference>
<feature type="region of interest" description="Disordered" evidence="2">
    <location>
        <begin position="73"/>
        <end position="98"/>
    </location>
</feature>
<organism evidence="4 5">
    <name type="scientific">Zasmidium cellare ATCC 36951</name>
    <dbReference type="NCBI Taxonomy" id="1080233"/>
    <lineage>
        <taxon>Eukaryota</taxon>
        <taxon>Fungi</taxon>
        <taxon>Dikarya</taxon>
        <taxon>Ascomycota</taxon>
        <taxon>Pezizomycotina</taxon>
        <taxon>Dothideomycetes</taxon>
        <taxon>Dothideomycetidae</taxon>
        <taxon>Mycosphaerellales</taxon>
        <taxon>Mycosphaerellaceae</taxon>
        <taxon>Zasmidium</taxon>
    </lineage>
</organism>
<evidence type="ECO:0000313" key="5">
    <source>
        <dbReference type="Proteomes" id="UP000799537"/>
    </source>
</evidence>
<dbReference type="EMBL" id="ML993582">
    <property type="protein sequence ID" value="KAF2171593.1"/>
    <property type="molecule type" value="Genomic_DNA"/>
</dbReference>
<dbReference type="PANTHER" id="PTHR38791:SF12">
    <property type="entry name" value="TRANSCRIPTION FACTOR DOMAIN-CONTAINING PROTEIN-RELATED"/>
    <property type="match status" value="1"/>
</dbReference>
<accession>A0A6A6CXZ1</accession>
<dbReference type="Pfam" id="PF00172">
    <property type="entry name" value="Zn_clus"/>
    <property type="match status" value="1"/>
</dbReference>
<dbReference type="AlphaFoldDB" id="A0A6A6CXZ1"/>
<dbReference type="GeneID" id="54564767"/>
<keyword evidence="1" id="KW-0539">Nucleus</keyword>
<evidence type="ECO:0000313" key="4">
    <source>
        <dbReference type="EMBL" id="KAF2171593.1"/>
    </source>
</evidence>
<dbReference type="CDD" id="cd00067">
    <property type="entry name" value="GAL4"/>
    <property type="match status" value="1"/>
</dbReference>
<name>A0A6A6CXZ1_ZASCE</name>
<dbReference type="PANTHER" id="PTHR38791">
    <property type="entry name" value="ZN(II)2CYS6 TRANSCRIPTION FACTOR (EUROFUNG)-RELATED-RELATED"/>
    <property type="match status" value="1"/>
</dbReference>
<dbReference type="RefSeq" id="XP_033672482.1">
    <property type="nucleotide sequence ID" value="XM_033811495.1"/>
</dbReference>
<dbReference type="Gene3D" id="4.10.240.10">
    <property type="entry name" value="Zn(2)-C6 fungal-type DNA-binding domain"/>
    <property type="match status" value="1"/>
</dbReference>
<dbReference type="GO" id="GO:0008270">
    <property type="term" value="F:zinc ion binding"/>
    <property type="evidence" value="ECO:0007669"/>
    <property type="project" value="InterPro"/>
</dbReference>
<dbReference type="GO" id="GO:0000981">
    <property type="term" value="F:DNA-binding transcription factor activity, RNA polymerase II-specific"/>
    <property type="evidence" value="ECO:0007669"/>
    <property type="project" value="InterPro"/>
</dbReference>
<feature type="domain" description="Zn(2)-C6 fungal-type" evidence="3">
    <location>
        <begin position="10"/>
        <end position="39"/>
    </location>
</feature>
<evidence type="ECO:0000259" key="3">
    <source>
        <dbReference type="Pfam" id="PF00172"/>
    </source>
</evidence>
<keyword evidence="5" id="KW-1185">Reference proteome</keyword>
<proteinExistence type="predicted"/>
<gene>
    <name evidence="4" type="ORF">M409DRAFT_50268</name>
</gene>
<sequence length="493" mass="55242">MSVYNSAGVGCSTCRKRKCDRKSPVCDHCARGGRTCVYPHIFDVVHRDRNQATESQARAKWRSRVQPRIETTTAAAVGSRKSVSGVEPAQSSNASRSRQLHVLVQQPGQAEPSAELALDARRTIPTFDLHASPSQDLYEAAFNRFNYDFLDYSKDAYTRRDTFDLIPPLCRSLPRNSLLSMTLRAVFLANLAARTHSPHVLAISQKHYVQSLSMLRAVLQTPGAIQKAETVFASYLLWLYEVMTKYESYGSAMAHHVGSESIMQSVAEHGWDSLTRFSRTGLGAMSVNYGLLRHIAYFQRPSPWLKQLVENSRTGDKRATLVQLCYECTRVCADLRECEYFIRSKGSSSLPERLDQASVTDAKTLDGRFHAWELQRDMEHPRLNVDIRPKERKVAWVRDLFCAAGAPRQMCISMPAEAFLEWKIYWIFRLILNYCIVDLDDALESSGSDANTASAAVVRVRSILTPVDIDAAEEVITTLTHAISAAIPSVLGV</sequence>
<evidence type="ECO:0000256" key="2">
    <source>
        <dbReference type="SAM" id="MobiDB-lite"/>
    </source>
</evidence>
<evidence type="ECO:0000256" key="1">
    <source>
        <dbReference type="ARBA" id="ARBA00023242"/>
    </source>
</evidence>
<dbReference type="Proteomes" id="UP000799537">
    <property type="component" value="Unassembled WGS sequence"/>
</dbReference>
<dbReference type="InterPro" id="IPR001138">
    <property type="entry name" value="Zn2Cys6_DnaBD"/>
</dbReference>
<dbReference type="SUPFAM" id="SSF57701">
    <property type="entry name" value="Zn2/Cys6 DNA-binding domain"/>
    <property type="match status" value="1"/>
</dbReference>
<dbReference type="OrthoDB" id="189997at2759"/>
<dbReference type="InterPro" id="IPR036864">
    <property type="entry name" value="Zn2-C6_fun-type_DNA-bd_sf"/>
</dbReference>
<dbReference type="InterPro" id="IPR053175">
    <property type="entry name" value="DHMBA_Reg_Transcription_Factor"/>
</dbReference>
<protein>
    <recommendedName>
        <fullName evidence="3">Zn(2)-C6 fungal-type domain-containing protein</fullName>
    </recommendedName>
</protein>